<proteinExistence type="predicted"/>
<dbReference type="AlphaFoldDB" id="A0A7S4RSH3"/>
<protein>
    <submittedName>
        <fullName evidence="2">Uncharacterized protein</fullName>
    </submittedName>
</protein>
<feature type="compositionally biased region" description="Polar residues" evidence="1">
    <location>
        <begin position="66"/>
        <end position="82"/>
    </location>
</feature>
<reference evidence="2" key="1">
    <citation type="submission" date="2021-01" db="EMBL/GenBank/DDBJ databases">
        <authorList>
            <person name="Corre E."/>
            <person name="Pelletier E."/>
            <person name="Niang G."/>
            <person name="Scheremetjew M."/>
            <person name="Finn R."/>
            <person name="Kale V."/>
            <person name="Holt S."/>
            <person name="Cochrane G."/>
            <person name="Meng A."/>
            <person name="Brown T."/>
            <person name="Cohen L."/>
        </authorList>
    </citation>
    <scope>NUCLEOTIDE SEQUENCE</scope>
    <source>
        <strain evidence="2">GSO104</strain>
    </source>
</reference>
<organism evidence="2">
    <name type="scientific">Ditylum brightwellii</name>
    <dbReference type="NCBI Taxonomy" id="49249"/>
    <lineage>
        <taxon>Eukaryota</taxon>
        <taxon>Sar</taxon>
        <taxon>Stramenopiles</taxon>
        <taxon>Ochrophyta</taxon>
        <taxon>Bacillariophyta</taxon>
        <taxon>Mediophyceae</taxon>
        <taxon>Lithodesmiophycidae</taxon>
        <taxon>Lithodesmiales</taxon>
        <taxon>Lithodesmiaceae</taxon>
        <taxon>Ditylum</taxon>
    </lineage>
</organism>
<evidence type="ECO:0000256" key="1">
    <source>
        <dbReference type="SAM" id="MobiDB-lite"/>
    </source>
</evidence>
<name>A0A7S4RSH3_9STRA</name>
<gene>
    <name evidence="2" type="ORF">DBRI00130_LOCUS22309</name>
</gene>
<feature type="region of interest" description="Disordered" evidence="1">
    <location>
        <begin position="59"/>
        <end position="197"/>
    </location>
</feature>
<sequence length="355" mass="39974">MHLATILSSLLAHRSLHPEFSNGNYAERIQEILEKAGVVVNSVDMGPYNKYEEMKRTELENKLDGQRTNVSGSEDEQATSVTEGEIQEQDRTEEVQEENLTIQEEGQEEDFPEEEGADQETHFIEENEANLEEGGLRRLRSNRGLEKESKKRKRRMVSTAGKKGDSSDAEQSSEWDICPAWAPPPPEPPVKKDEEEDKKRWRKLGYGKKGTEVKVEFNLETTDINNRYEEGTSNLSYTYDGLLKFGGTMTGYLRSACIIDDFFRNGGMCMIDLLVFDEDAGGNYTFNGIISSTGWVYIDFSDTVQFPLDGVLVADGRGMCGLDHIKSIEINSARESVTLTYTPATDPISAFDPWD</sequence>
<feature type="compositionally biased region" description="Acidic residues" evidence="1">
    <location>
        <begin position="105"/>
        <end position="118"/>
    </location>
</feature>
<evidence type="ECO:0000313" key="2">
    <source>
        <dbReference type="EMBL" id="CAE4621333.1"/>
    </source>
</evidence>
<accession>A0A7S4RSH3</accession>
<dbReference type="EMBL" id="HBNS01028387">
    <property type="protein sequence ID" value="CAE4621333.1"/>
    <property type="molecule type" value="Transcribed_RNA"/>
</dbReference>